<feature type="transmembrane region" description="Helical" evidence="12">
    <location>
        <begin position="322"/>
        <end position="339"/>
    </location>
</feature>
<keyword evidence="3" id="KW-0633">Potassium transport</keyword>
<evidence type="ECO:0000256" key="12">
    <source>
        <dbReference type="SAM" id="Phobius"/>
    </source>
</evidence>
<dbReference type="Proteomes" id="UP000515163">
    <property type="component" value="Unplaced"/>
</dbReference>
<evidence type="ECO:0000256" key="8">
    <source>
        <dbReference type="ARBA" id="ARBA00022989"/>
    </source>
</evidence>
<evidence type="ECO:0000256" key="10">
    <source>
        <dbReference type="ARBA" id="ARBA00023136"/>
    </source>
</evidence>
<dbReference type="InterPro" id="IPR011333">
    <property type="entry name" value="SKP1/BTB/POZ_sf"/>
</dbReference>
<feature type="domain" description="Ion transport" evidence="13">
    <location>
        <begin position="144"/>
        <end position="380"/>
    </location>
</feature>
<dbReference type="PANTHER" id="PTHR11537:SF113">
    <property type="entry name" value="POTASSIUM VOLTAGE-GATED CHANNEL PROTEIN SHAKER"/>
    <property type="match status" value="1"/>
</dbReference>
<dbReference type="InterPro" id="IPR005821">
    <property type="entry name" value="Ion_trans_dom"/>
</dbReference>
<reference evidence="16" key="1">
    <citation type="submission" date="2025-08" db="UniProtKB">
        <authorList>
            <consortium name="RefSeq"/>
        </authorList>
    </citation>
    <scope>IDENTIFICATION</scope>
    <source>
        <tissue evidence="16">Tentacle</tissue>
    </source>
</reference>
<evidence type="ECO:0000256" key="9">
    <source>
        <dbReference type="ARBA" id="ARBA00023065"/>
    </source>
</evidence>
<keyword evidence="9" id="KW-0406">Ion transport</keyword>
<dbReference type="PANTHER" id="PTHR11537">
    <property type="entry name" value="VOLTAGE-GATED POTASSIUM CHANNEL"/>
    <property type="match status" value="1"/>
</dbReference>
<dbReference type="GeneID" id="116300845"/>
<evidence type="ECO:0000256" key="2">
    <source>
        <dbReference type="ARBA" id="ARBA00022448"/>
    </source>
</evidence>
<keyword evidence="15" id="KW-1185">Reference proteome</keyword>
<dbReference type="GO" id="GO:0001508">
    <property type="term" value="P:action potential"/>
    <property type="evidence" value="ECO:0007669"/>
    <property type="project" value="TreeGrafter"/>
</dbReference>
<evidence type="ECO:0000256" key="7">
    <source>
        <dbReference type="ARBA" id="ARBA00022958"/>
    </source>
</evidence>
<dbReference type="InterPro" id="IPR027359">
    <property type="entry name" value="Volt_channel_dom_sf"/>
</dbReference>
<evidence type="ECO:0000256" key="5">
    <source>
        <dbReference type="ARBA" id="ARBA00022826"/>
    </source>
</evidence>
<dbReference type="InterPro" id="IPR003972">
    <property type="entry name" value="K_chnl_volt-dep_Kv1"/>
</dbReference>
<evidence type="ECO:0000259" key="14">
    <source>
        <dbReference type="Pfam" id="PF02214"/>
    </source>
</evidence>
<dbReference type="AlphaFoldDB" id="A0A6P8IG54"/>
<keyword evidence="4 12" id="KW-0812">Transmembrane</keyword>
<evidence type="ECO:0000313" key="16">
    <source>
        <dbReference type="RefSeq" id="XP_031565663.1"/>
    </source>
</evidence>
<dbReference type="PRINTS" id="PR00169">
    <property type="entry name" value="KCHANNEL"/>
</dbReference>
<feature type="transmembrane region" description="Helical" evidence="12">
    <location>
        <begin position="351"/>
        <end position="374"/>
    </location>
</feature>
<dbReference type="Pfam" id="PF02214">
    <property type="entry name" value="BTB_2"/>
    <property type="match status" value="1"/>
</dbReference>
<evidence type="ECO:0000256" key="3">
    <source>
        <dbReference type="ARBA" id="ARBA00022538"/>
    </source>
</evidence>
<dbReference type="FunFam" id="1.20.120.350:FF:000074">
    <property type="entry name" value="SHaW family of potassium channels"/>
    <property type="match status" value="1"/>
</dbReference>
<evidence type="ECO:0000256" key="11">
    <source>
        <dbReference type="ARBA" id="ARBA00023303"/>
    </source>
</evidence>
<evidence type="ECO:0000256" key="1">
    <source>
        <dbReference type="ARBA" id="ARBA00004141"/>
    </source>
</evidence>
<organism evidence="15 16">
    <name type="scientific">Actinia tenebrosa</name>
    <name type="common">Australian red waratah sea anemone</name>
    <dbReference type="NCBI Taxonomy" id="6105"/>
    <lineage>
        <taxon>Eukaryota</taxon>
        <taxon>Metazoa</taxon>
        <taxon>Cnidaria</taxon>
        <taxon>Anthozoa</taxon>
        <taxon>Hexacorallia</taxon>
        <taxon>Actiniaria</taxon>
        <taxon>Actiniidae</taxon>
        <taxon>Actinia</taxon>
    </lineage>
</organism>
<dbReference type="RefSeq" id="XP_031565663.1">
    <property type="nucleotide sequence ID" value="XM_031709803.1"/>
</dbReference>
<dbReference type="Gene3D" id="3.30.710.10">
    <property type="entry name" value="Potassium Channel Kv1.1, Chain A"/>
    <property type="match status" value="1"/>
</dbReference>
<keyword evidence="6" id="KW-0851">Voltage-gated channel</keyword>
<keyword evidence="5" id="KW-0631">Potassium channel</keyword>
<dbReference type="SUPFAM" id="SSF81324">
    <property type="entry name" value="Voltage-gated potassium channels"/>
    <property type="match status" value="1"/>
</dbReference>
<feature type="domain" description="Potassium channel tetramerisation-type BTB" evidence="14">
    <location>
        <begin position="21"/>
        <end position="107"/>
    </location>
</feature>
<dbReference type="OrthoDB" id="415460at2759"/>
<proteinExistence type="predicted"/>
<keyword evidence="11" id="KW-0407">Ion channel</keyword>
<gene>
    <name evidence="16" type="primary">LOC116300845</name>
</gene>
<dbReference type="KEGG" id="aten:116300845"/>
<dbReference type="SUPFAM" id="SSF54695">
    <property type="entry name" value="POZ domain"/>
    <property type="match status" value="1"/>
</dbReference>
<dbReference type="FunFam" id="1.10.287.70:FF:000028">
    <property type="entry name" value="potassium voltage-gated channel subfamily D member 3"/>
    <property type="match status" value="1"/>
</dbReference>
<dbReference type="PRINTS" id="PR01496">
    <property type="entry name" value="SHAKERCHANEL"/>
</dbReference>
<name>A0A6P8IG54_ACTTE</name>
<evidence type="ECO:0000256" key="4">
    <source>
        <dbReference type="ARBA" id="ARBA00022692"/>
    </source>
</evidence>
<dbReference type="InParanoid" id="A0A6P8IG54"/>
<feature type="transmembrane region" description="Helical" evidence="12">
    <location>
        <begin position="222"/>
        <end position="244"/>
    </location>
</feature>
<sequence>MDQKFGEPLACINKQRCSERVVLNVRGSRFETFEKTLQEFPETLLGDTERRMAYYNPINGEYCFDRDILSFDAILFYYQSKGILSKSDWVTEKVFEEELKFYDIKSPADATKTIRDKIQVLPNNQWQRTVWLLLEDPDSSRQAKWLSIFSILVIVFSIVAFCAETIDVDAYTERIVNSTTNDRKPAVAVRPRTWFWIDTFITTWFCLEYVARLFSCPLKLKFILSTLGVIDVLSILPYFISLYLTNYKHGFTLAVLRVFRLLRVSRLLKLTRYIAALRILGYAIRLCHHQLFSLAILLAITAIMFSSIMYNIESEVNPQYSSIFESLWWCIITMTTVGYGDIYPVTTLGKIVGAVCAVFGVVLMLCLPTPLFILNFNKIYCQVLGIELKDKGLTGIKRKNYNSVKFSRSRTLLIGSRESTSGLVL</sequence>
<protein>
    <submittedName>
        <fullName evidence="16">Shaker-related potassium channel tsha2-like</fullName>
    </submittedName>
</protein>
<dbReference type="GO" id="GO:0005251">
    <property type="term" value="F:delayed rectifier potassium channel activity"/>
    <property type="evidence" value="ECO:0007669"/>
    <property type="project" value="TreeGrafter"/>
</dbReference>
<dbReference type="GO" id="GO:0008076">
    <property type="term" value="C:voltage-gated potassium channel complex"/>
    <property type="evidence" value="ECO:0007669"/>
    <property type="project" value="InterPro"/>
</dbReference>
<comment type="subcellular location">
    <subcellularLocation>
        <location evidence="1">Membrane</location>
        <topology evidence="1">Multi-pass membrane protein</topology>
    </subcellularLocation>
</comment>
<keyword evidence="8 12" id="KW-1133">Transmembrane helix</keyword>
<dbReference type="Gene3D" id="1.10.287.70">
    <property type="match status" value="1"/>
</dbReference>
<evidence type="ECO:0000313" key="15">
    <source>
        <dbReference type="Proteomes" id="UP000515163"/>
    </source>
</evidence>
<feature type="transmembrane region" description="Helical" evidence="12">
    <location>
        <begin position="145"/>
        <end position="166"/>
    </location>
</feature>
<dbReference type="GO" id="GO:0051260">
    <property type="term" value="P:protein homooligomerization"/>
    <property type="evidence" value="ECO:0007669"/>
    <property type="project" value="InterPro"/>
</dbReference>
<feature type="transmembrane region" description="Helical" evidence="12">
    <location>
        <begin position="291"/>
        <end position="310"/>
    </location>
</feature>
<dbReference type="Pfam" id="PF00520">
    <property type="entry name" value="Ion_trans"/>
    <property type="match status" value="1"/>
</dbReference>
<keyword evidence="10 12" id="KW-0472">Membrane</keyword>
<dbReference type="Gene3D" id="1.20.120.350">
    <property type="entry name" value="Voltage-gated potassium channels. Chain C"/>
    <property type="match status" value="1"/>
</dbReference>
<accession>A0A6P8IG54</accession>
<dbReference type="InterPro" id="IPR028325">
    <property type="entry name" value="VG_K_chnl"/>
</dbReference>
<evidence type="ECO:0000256" key="6">
    <source>
        <dbReference type="ARBA" id="ARBA00022882"/>
    </source>
</evidence>
<dbReference type="InterPro" id="IPR003131">
    <property type="entry name" value="T1-type_BTB"/>
</dbReference>
<keyword evidence="2" id="KW-0813">Transport</keyword>
<keyword evidence="7" id="KW-0630">Potassium</keyword>
<evidence type="ECO:0000259" key="13">
    <source>
        <dbReference type="Pfam" id="PF00520"/>
    </source>
</evidence>
<feature type="transmembrane region" description="Helical" evidence="12">
    <location>
        <begin position="193"/>
        <end position="210"/>
    </location>
</feature>